<dbReference type="OrthoDB" id="3555436at2759"/>
<feature type="chain" id="PRO_5040927823" evidence="4">
    <location>
        <begin position="24"/>
        <end position="562"/>
    </location>
</feature>
<dbReference type="AlphaFoldDB" id="A0A9X0DPD8"/>
<feature type="region of interest" description="Disordered" evidence="2">
    <location>
        <begin position="378"/>
        <end position="414"/>
    </location>
</feature>
<comment type="caution">
    <text evidence="5">The sequence shown here is derived from an EMBL/GenBank/DDBJ whole genome shotgun (WGS) entry which is preliminary data.</text>
</comment>
<organism evidence="5 6">
    <name type="scientific">Sclerotinia nivalis</name>
    <dbReference type="NCBI Taxonomy" id="352851"/>
    <lineage>
        <taxon>Eukaryota</taxon>
        <taxon>Fungi</taxon>
        <taxon>Dikarya</taxon>
        <taxon>Ascomycota</taxon>
        <taxon>Pezizomycotina</taxon>
        <taxon>Leotiomycetes</taxon>
        <taxon>Helotiales</taxon>
        <taxon>Sclerotiniaceae</taxon>
        <taxon>Sclerotinia</taxon>
    </lineage>
</organism>
<sequence>MIISIERWRVLVVWCGLLGMVLGHHDGKMDGRKDGHGNEMDKSSSLSPQIYTSRAAGDEDQGDSYYYPTTWSSFEQNRIVLLNQSYKPDFVVGSQGPIDAKELALCYTTNFQAPDPSNIFYVIPLTYNCESSDPTCQITAQKVGTANLEINLYDTNASLSSITKPNSAFFLCFNNGFTPASFSCESYSPYFHISHSLSPHNQRREDPGVLASEAASLSTFLASFTSSITNYAPPTVTISVTARTTILLPSGETVIPPSTTESNTPISTTWNATVTTSPTAPPTSTATDAANATGASNASTSRSSGLSLGAKIGIAFGAIILVFLLLLALLLLLRRRRKNSPSNPSRTPENLLLSSSLKNNDSRDLSVAEKLNLTDRIDTNTPLTSHGAVMPYDHDDDLPAPGSAFTANTPVPISPRRSQVANTLRSDVGSMGISIASGISRPVSPLGGNNEGITISRENSHERLDGRSIFDQEPYTDNINGASAASAASGALGAIIAGQTRTQSSNLDIPKVYKGTLQAPFLSEPGMSAEEVATLEEEERRIDEAIAEAEEERRRAREARGR</sequence>
<evidence type="ECO:0000313" key="6">
    <source>
        <dbReference type="Proteomes" id="UP001152300"/>
    </source>
</evidence>
<dbReference type="Proteomes" id="UP001152300">
    <property type="component" value="Unassembled WGS sequence"/>
</dbReference>
<evidence type="ECO:0000256" key="3">
    <source>
        <dbReference type="SAM" id="Phobius"/>
    </source>
</evidence>
<feature type="transmembrane region" description="Helical" evidence="3">
    <location>
        <begin position="312"/>
        <end position="333"/>
    </location>
</feature>
<feature type="coiled-coil region" evidence="1">
    <location>
        <begin position="528"/>
        <end position="562"/>
    </location>
</feature>
<keyword evidence="3" id="KW-0812">Transmembrane</keyword>
<dbReference type="EMBL" id="JAPEIS010000001">
    <property type="protein sequence ID" value="KAJ8069645.1"/>
    <property type="molecule type" value="Genomic_DNA"/>
</dbReference>
<proteinExistence type="predicted"/>
<protein>
    <submittedName>
        <fullName evidence="5">Uncharacterized protein</fullName>
    </submittedName>
</protein>
<feature type="region of interest" description="Disordered" evidence="2">
    <location>
        <begin position="338"/>
        <end position="357"/>
    </location>
</feature>
<keyword evidence="6" id="KW-1185">Reference proteome</keyword>
<dbReference type="PANTHER" id="PTHR16861">
    <property type="entry name" value="GLYCOPROTEIN 38"/>
    <property type="match status" value="1"/>
</dbReference>
<gene>
    <name evidence="5" type="ORF">OCU04_000078</name>
</gene>
<feature type="region of interest" description="Disordered" evidence="2">
    <location>
        <begin position="252"/>
        <end position="303"/>
    </location>
</feature>
<name>A0A9X0DPD8_9HELO</name>
<evidence type="ECO:0000256" key="2">
    <source>
        <dbReference type="SAM" id="MobiDB-lite"/>
    </source>
</evidence>
<feature type="compositionally biased region" description="Polar residues" evidence="2">
    <location>
        <begin position="405"/>
        <end position="414"/>
    </location>
</feature>
<reference evidence="5" key="1">
    <citation type="submission" date="2022-11" db="EMBL/GenBank/DDBJ databases">
        <title>Genome Resource of Sclerotinia nivalis Strain SnTB1, a Plant Pathogen Isolated from American Ginseng.</title>
        <authorList>
            <person name="Fan S."/>
        </authorList>
    </citation>
    <scope>NUCLEOTIDE SEQUENCE</scope>
    <source>
        <strain evidence="5">SnTB1</strain>
    </source>
</reference>
<feature type="compositionally biased region" description="Low complexity" evidence="2">
    <location>
        <begin position="271"/>
        <end position="303"/>
    </location>
</feature>
<feature type="signal peptide" evidence="4">
    <location>
        <begin position="1"/>
        <end position="23"/>
    </location>
</feature>
<keyword evidence="4" id="KW-0732">Signal</keyword>
<keyword evidence="3" id="KW-1133">Transmembrane helix</keyword>
<evidence type="ECO:0000256" key="4">
    <source>
        <dbReference type="SAM" id="SignalP"/>
    </source>
</evidence>
<evidence type="ECO:0000313" key="5">
    <source>
        <dbReference type="EMBL" id="KAJ8069645.1"/>
    </source>
</evidence>
<keyword evidence="3" id="KW-0472">Membrane</keyword>
<feature type="compositionally biased region" description="Polar residues" evidence="2">
    <location>
        <begin position="256"/>
        <end position="270"/>
    </location>
</feature>
<accession>A0A9X0DPD8</accession>
<dbReference type="PANTHER" id="PTHR16861:SF4">
    <property type="entry name" value="SH3 DOMAIN PROTEIN (AFU_ORTHOLOGUE AFUA_1G13610)"/>
    <property type="match status" value="1"/>
</dbReference>
<keyword evidence="1" id="KW-0175">Coiled coil</keyword>
<evidence type="ECO:0000256" key="1">
    <source>
        <dbReference type="SAM" id="Coils"/>
    </source>
</evidence>